<dbReference type="InterPro" id="IPR052718">
    <property type="entry name" value="NmrA-type_oxidoreductase"/>
</dbReference>
<gene>
    <name evidence="2" type="ORF">HK439_02925</name>
</gene>
<evidence type="ECO:0000259" key="1">
    <source>
        <dbReference type="Pfam" id="PF13460"/>
    </source>
</evidence>
<dbReference type="AlphaFoldDB" id="A0A926S4K9"/>
<dbReference type="RefSeq" id="WP_190289873.1">
    <property type="nucleotide sequence ID" value="NZ_JABFCZ010000003.1"/>
</dbReference>
<accession>A0A926S4K9</accession>
<dbReference type="PANTHER" id="PTHR47129">
    <property type="entry name" value="QUINONE OXIDOREDUCTASE 2"/>
    <property type="match status" value="1"/>
</dbReference>
<dbReference type="SUPFAM" id="SSF51735">
    <property type="entry name" value="NAD(P)-binding Rossmann-fold domains"/>
    <property type="match status" value="1"/>
</dbReference>
<organism evidence="2 3">
    <name type="scientific">Roseibium aggregatum</name>
    <dbReference type="NCBI Taxonomy" id="187304"/>
    <lineage>
        <taxon>Bacteria</taxon>
        <taxon>Pseudomonadati</taxon>
        <taxon>Pseudomonadota</taxon>
        <taxon>Alphaproteobacteria</taxon>
        <taxon>Hyphomicrobiales</taxon>
        <taxon>Stappiaceae</taxon>
        <taxon>Roseibium</taxon>
    </lineage>
</organism>
<dbReference type="CDD" id="cd05269">
    <property type="entry name" value="TMR_SDR_a"/>
    <property type="match status" value="1"/>
</dbReference>
<proteinExistence type="predicted"/>
<sequence length="282" mass="28899">MIALTGANGQLGRLVIDHLNKAGAAGIRALVRSPEKAQDLSGPTVSVVEADYDRPETLAPALAGVDRLLLISGSEIGQRARQHKAVIDAAKKAGVSFIAYTSILNADKSPMILAKEHRETEAALKASGIPHVLLRNGWYLENYAGTVAAALEHGAVAGSAGTGKIAAAGRSDYAEAAAAVLAGNDTSTRTYELAGSSAFTLADLAGEISAQTGRKIPFNNLPADVYAGILVQAGLPQAFADILADSDMAAAGGALYSDSKDLEGLIGHPSETLKGFVQVQVG</sequence>
<feature type="domain" description="NAD(P)-binding" evidence="1">
    <location>
        <begin position="6"/>
        <end position="158"/>
    </location>
</feature>
<dbReference type="Gene3D" id="3.40.50.720">
    <property type="entry name" value="NAD(P)-binding Rossmann-like Domain"/>
    <property type="match status" value="1"/>
</dbReference>
<dbReference type="Proteomes" id="UP000598467">
    <property type="component" value="Unassembled WGS sequence"/>
</dbReference>
<reference evidence="2" key="1">
    <citation type="submission" date="2020-05" db="EMBL/GenBank/DDBJ databases">
        <title>Identification of trans-AT polyketide cluster in two marine bacteria, producers of a novel glutaramide-containing polyketide sesbanimide D and analogs.</title>
        <authorList>
            <person name="Kacar D."/>
            <person name="Rodriguez P."/>
            <person name="Canedo L."/>
            <person name="Gonzalez E."/>
            <person name="Galan B."/>
            <person name="De La Calle F."/>
            <person name="Garcia J.L."/>
        </authorList>
    </citation>
    <scope>NUCLEOTIDE SEQUENCE</scope>
    <source>
        <strain evidence="2">PHM038</strain>
    </source>
</reference>
<dbReference type="EMBL" id="JABFCZ010000003">
    <property type="protein sequence ID" value="MBD1545200.1"/>
    <property type="molecule type" value="Genomic_DNA"/>
</dbReference>
<comment type="caution">
    <text evidence="2">The sequence shown here is derived from an EMBL/GenBank/DDBJ whole genome shotgun (WGS) entry which is preliminary data.</text>
</comment>
<dbReference type="Gene3D" id="3.90.25.10">
    <property type="entry name" value="UDP-galactose 4-epimerase, domain 1"/>
    <property type="match status" value="1"/>
</dbReference>
<dbReference type="InterPro" id="IPR036291">
    <property type="entry name" value="NAD(P)-bd_dom_sf"/>
</dbReference>
<evidence type="ECO:0000313" key="3">
    <source>
        <dbReference type="Proteomes" id="UP000598467"/>
    </source>
</evidence>
<evidence type="ECO:0000313" key="2">
    <source>
        <dbReference type="EMBL" id="MBD1545200.1"/>
    </source>
</evidence>
<protein>
    <submittedName>
        <fullName evidence="2">SDR family oxidoreductase</fullName>
    </submittedName>
</protein>
<dbReference type="InterPro" id="IPR016040">
    <property type="entry name" value="NAD(P)-bd_dom"/>
</dbReference>
<dbReference type="PANTHER" id="PTHR47129:SF1">
    <property type="entry name" value="NMRA-LIKE DOMAIN-CONTAINING PROTEIN"/>
    <property type="match status" value="1"/>
</dbReference>
<name>A0A926S4K9_9HYPH</name>
<dbReference type="Pfam" id="PF13460">
    <property type="entry name" value="NAD_binding_10"/>
    <property type="match status" value="1"/>
</dbReference>